<gene>
    <name evidence="1" type="ORF">LCGC14_0900790</name>
</gene>
<protein>
    <submittedName>
        <fullName evidence="1">Uncharacterized protein</fullName>
    </submittedName>
</protein>
<reference evidence="1" key="1">
    <citation type="journal article" date="2015" name="Nature">
        <title>Complex archaea that bridge the gap between prokaryotes and eukaryotes.</title>
        <authorList>
            <person name="Spang A."/>
            <person name="Saw J.H."/>
            <person name="Jorgensen S.L."/>
            <person name="Zaremba-Niedzwiedzka K."/>
            <person name="Martijn J."/>
            <person name="Lind A.E."/>
            <person name="van Eijk R."/>
            <person name="Schleper C."/>
            <person name="Guy L."/>
            <person name="Ettema T.J."/>
        </authorList>
    </citation>
    <scope>NUCLEOTIDE SEQUENCE</scope>
</reference>
<evidence type="ECO:0000313" key="1">
    <source>
        <dbReference type="EMBL" id="KKN23849.1"/>
    </source>
</evidence>
<proteinExistence type="predicted"/>
<dbReference type="EMBL" id="LAZR01002933">
    <property type="protein sequence ID" value="KKN23849.1"/>
    <property type="molecule type" value="Genomic_DNA"/>
</dbReference>
<name>A0A0F9P1F8_9ZZZZ</name>
<sequence>MAKFRYAVLENDLAKAAGTTSGTETIDLPERGILSEVDIQTRYKCSYTDDMLLPGYITIKKLELLVDGSTVVKSIDGRQAQALMWYNKGPFATSNTYQGGGNVNVGYDLFPLYLGKFAGDTKNGLVLENYSNPQLKITWDTTTTAADGMTFDANTSDPTFTYNVMAKLIDGTPAGFTNRYVQSREIDSYNPGTDSETNTEIPRGYDLKGIMLGSRYKTKAWNSAMTHVKLDFDNGKWLPIDMDYENLAVAFKSWFPEPCEANAWNNRAHGDDFDSRVMQLSSFTSQGAGSNAYLALWGVFEFPLYTLSIYDESHAALTTAVNIHTKCTGWGPMQTVYFPMDQLLDGSADSIRTNDYGRIDFKVTTSGYTASATTHVVAEYLKPNGQ</sequence>
<organism evidence="1">
    <name type="scientific">marine sediment metagenome</name>
    <dbReference type="NCBI Taxonomy" id="412755"/>
    <lineage>
        <taxon>unclassified sequences</taxon>
        <taxon>metagenomes</taxon>
        <taxon>ecological metagenomes</taxon>
    </lineage>
</organism>
<comment type="caution">
    <text evidence="1">The sequence shown here is derived from an EMBL/GenBank/DDBJ whole genome shotgun (WGS) entry which is preliminary data.</text>
</comment>
<accession>A0A0F9P1F8</accession>
<dbReference type="AlphaFoldDB" id="A0A0F9P1F8"/>